<dbReference type="InterPro" id="IPR002429">
    <property type="entry name" value="CcO_II-like_C"/>
</dbReference>
<evidence type="ECO:0000256" key="5">
    <source>
        <dbReference type="ARBA" id="ARBA00022448"/>
    </source>
</evidence>
<dbReference type="InterPro" id="IPR011759">
    <property type="entry name" value="Cyt_c_oxidase_su2_TM_dom"/>
</dbReference>
<dbReference type="CDD" id="cd13912">
    <property type="entry name" value="CcO_II_C"/>
    <property type="match status" value="1"/>
</dbReference>
<organism evidence="22">
    <name type="scientific">Syrbatus sp. 2 RRMO-2024a</name>
    <dbReference type="NCBI Taxonomy" id="3154168"/>
    <lineage>
        <taxon>Eukaryota</taxon>
        <taxon>Metazoa</taxon>
        <taxon>Ecdysozoa</taxon>
        <taxon>Arthropoda</taxon>
        <taxon>Hexapoda</taxon>
        <taxon>Insecta</taxon>
        <taxon>Pterygota</taxon>
        <taxon>Neoptera</taxon>
        <taxon>Endopterygota</taxon>
        <taxon>Coleoptera</taxon>
        <taxon>Polyphaga</taxon>
        <taxon>Staphyliniformia</taxon>
        <taxon>Staphylinidae</taxon>
        <taxon>Omaliinae group</taxon>
        <taxon>Pselaphinae</taxon>
        <taxon>Syrbatus</taxon>
    </lineage>
</organism>
<dbReference type="GO" id="GO:0042773">
    <property type="term" value="P:ATP synthesis coupled electron transport"/>
    <property type="evidence" value="ECO:0007669"/>
    <property type="project" value="TreeGrafter"/>
</dbReference>
<dbReference type="PROSITE" id="PS50857">
    <property type="entry name" value="COX2_CUA"/>
    <property type="match status" value="1"/>
</dbReference>
<comment type="catalytic activity">
    <reaction evidence="17">
        <text>4 Fe(II)-[cytochrome c] + O2 + 8 H(+)(in) = 4 Fe(III)-[cytochrome c] + 2 H2O + 4 H(+)(out)</text>
        <dbReference type="Rhea" id="RHEA:11436"/>
        <dbReference type="Rhea" id="RHEA-COMP:10350"/>
        <dbReference type="Rhea" id="RHEA-COMP:14399"/>
        <dbReference type="ChEBI" id="CHEBI:15377"/>
        <dbReference type="ChEBI" id="CHEBI:15378"/>
        <dbReference type="ChEBI" id="CHEBI:15379"/>
        <dbReference type="ChEBI" id="CHEBI:29033"/>
        <dbReference type="ChEBI" id="CHEBI:29034"/>
        <dbReference type="EC" id="7.1.1.9"/>
    </reaction>
    <physiologicalReaction direction="left-to-right" evidence="17">
        <dbReference type="Rhea" id="RHEA:11437"/>
    </physiologicalReaction>
</comment>
<dbReference type="InterPro" id="IPR034210">
    <property type="entry name" value="CcO_II_C"/>
</dbReference>
<dbReference type="Gene3D" id="2.60.40.420">
    <property type="entry name" value="Cupredoxins - blue copper proteins"/>
    <property type="match status" value="1"/>
</dbReference>
<evidence type="ECO:0000256" key="18">
    <source>
        <dbReference type="RuleBase" id="RU000457"/>
    </source>
</evidence>
<evidence type="ECO:0000256" key="6">
    <source>
        <dbReference type="ARBA" id="ARBA00022660"/>
    </source>
</evidence>
<evidence type="ECO:0000259" key="20">
    <source>
        <dbReference type="PROSITE" id="PS50857"/>
    </source>
</evidence>
<keyword evidence="12 18" id="KW-0249">Electron transport</keyword>
<evidence type="ECO:0000256" key="9">
    <source>
        <dbReference type="ARBA" id="ARBA00022792"/>
    </source>
</evidence>
<evidence type="ECO:0000256" key="13">
    <source>
        <dbReference type="ARBA" id="ARBA00022989"/>
    </source>
</evidence>
<dbReference type="PANTHER" id="PTHR22888">
    <property type="entry name" value="CYTOCHROME C OXIDASE, SUBUNIT II"/>
    <property type="match status" value="1"/>
</dbReference>
<dbReference type="SUPFAM" id="SSF81464">
    <property type="entry name" value="Cytochrome c oxidase subunit II-like, transmembrane region"/>
    <property type="match status" value="1"/>
</dbReference>
<keyword evidence="13 19" id="KW-1133">Transmembrane helix</keyword>
<dbReference type="GO" id="GO:0005507">
    <property type="term" value="F:copper ion binding"/>
    <property type="evidence" value="ECO:0007669"/>
    <property type="project" value="InterPro"/>
</dbReference>
<gene>
    <name evidence="22" type="primary">COX2</name>
</gene>
<evidence type="ECO:0000256" key="10">
    <source>
        <dbReference type="ARBA" id="ARBA00022842"/>
    </source>
</evidence>
<evidence type="ECO:0000313" key="22">
    <source>
        <dbReference type="EMBL" id="XBP62989.1"/>
    </source>
</evidence>
<dbReference type="GO" id="GO:0004129">
    <property type="term" value="F:cytochrome-c oxidase activity"/>
    <property type="evidence" value="ECO:0007669"/>
    <property type="project" value="UniProtKB-EC"/>
</dbReference>
<feature type="transmembrane region" description="Helical" evidence="19">
    <location>
        <begin position="63"/>
        <end position="86"/>
    </location>
</feature>
<protein>
    <recommendedName>
        <fullName evidence="4 18">Cytochrome c oxidase subunit 2</fullName>
    </recommendedName>
</protein>
<proteinExistence type="inferred from homology"/>
<accession>A0AAU7LKN3</accession>
<evidence type="ECO:0000256" key="1">
    <source>
        <dbReference type="ARBA" id="ARBA00004448"/>
    </source>
</evidence>
<dbReference type="GO" id="GO:0005743">
    <property type="term" value="C:mitochondrial inner membrane"/>
    <property type="evidence" value="ECO:0007669"/>
    <property type="project" value="UniProtKB-SubCell"/>
</dbReference>
<comment type="function">
    <text evidence="18">Component of the cytochrome c oxidase, the last enzyme in the mitochondrial electron transport chain which drives oxidative phosphorylation. The respiratory chain contains 3 multisubunit complexes succinate dehydrogenase (complex II, CII), ubiquinol-cytochrome c oxidoreductase (cytochrome b-c1 complex, complex III, CIII) and cytochrome c oxidase (complex IV, CIV), that cooperate to transfer electrons derived from NADH and succinate to molecular oxygen, creating an electrochemical gradient over the inner membrane that drives transmembrane transport and the ATP synthase. Cytochrome c oxidase is the component of the respiratory chain that catalyzes the reduction of oxygen to water. Electrons originating from reduced cytochrome c in the intermembrane space (IMS) are transferred via the dinuclear copper A center (CU(A)) of subunit 2 and heme A of subunit 1 to the active site in subunit 1, a binuclear center (BNC) formed by heme A3 and copper B (CU(B)). The BNC reduces molecular oxygen to 2 water molecules using 4 electrons from cytochrome c in the IMS and 4 protons from the mitochondrial matrix.</text>
</comment>
<evidence type="ECO:0000256" key="15">
    <source>
        <dbReference type="ARBA" id="ARBA00023128"/>
    </source>
</evidence>
<reference evidence="22" key="1">
    <citation type="submission" date="2023-10" db="EMBL/GenBank/DDBJ databases">
        <title>New taxonomic insights for Brazilian Syrbatus Reitter (Coleoptera: Staphylinidae: Pselaphinae), including three new species and their mitochondrial genomes.</title>
        <authorList>
            <person name="Asenjo A."/>
            <person name="Valois M."/>
            <person name="Zampaulo R."/>
            <person name="Molina M."/>
            <person name="Oliveira R.R.M."/>
            <person name="Oliveira G."/>
            <person name="Vasconcelos S."/>
        </authorList>
    </citation>
    <scope>NUCLEOTIDE SEQUENCE</scope>
</reference>
<comment type="subcellular location">
    <subcellularLocation>
        <location evidence="1 18">Mitochondrion inner membrane</location>
        <topology evidence="1 18">Multi-pass membrane protein</topology>
    </subcellularLocation>
</comment>
<keyword evidence="6 18" id="KW-0679">Respiratory chain</keyword>
<dbReference type="PANTHER" id="PTHR22888:SF9">
    <property type="entry name" value="CYTOCHROME C OXIDASE SUBUNIT 2"/>
    <property type="match status" value="1"/>
</dbReference>
<feature type="domain" description="Cytochrome oxidase subunit II copper A binding" evidence="20">
    <location>
        <begin position="92"/>
        <end position="223"/>
    </location>
</feature>
<dbReference type="AlphaFoldDB" id="A0AAU7LKN3"/>
<keyword evidence="11" id="KW-1278">Translocase</keyword>
<keyword evidence="9 18" id="KW-0999">Mitochondrion inner membrane</keyword>
<keyword evidence="8 18" id="KW-0479">Metal-binding</keyword>
<evidence type="ECO:0000256" key="2">
    <source>
        <dbReference type="ARBA" id="ARBA00007866"/>
    </source>
</evidence>
<evidence type="ECO:0000259" key="21">
    <source>
        <dbReference type="PROSITE" id="PS50999"/>
    </source>
</evidence>
<evidence type="ECO:0000256" key="11">
    <source>
        <dbReference type="ARBA" id="ARBA00022967"/>
    </source>
</evidence>
<keyword evidence="5 18" id="KW-0813">Transport</keyword>
<dbReference type="InterPro" id="IPR008972">
    <property type="entry name" value="Cupredoxin"/>
</dbReference>
<keyword evidence="10" id="KW-0460">Magnesium</keyword>
<dbReference type="SUPFAM" id="SSF49503">
    <property type="entry name" value="Cupredoxins"/>
    <property type="match status" value="1"/>
</dbReference>
<dbReference type="EMBL" id="OR625194">
    <property type="protein sequence ID" value="XBP62976.1"/>
    <property type="molecule type" value="Genomic_DNA"/>
</dbReference>
<dbReference type="FunFam" id="2.60.40.420:FF:000001">
    <property type="entry name" value="Cytochrome c oxidase subunit 2"/>
    <property type="match status" value="1"/>
</dbReference>
<keyword evidence="15 18" id="KW-0496">Mitochondrion</keyword>
<evidence type="ECO:0000256" key="16">
    <source>
        <dbReference type="ARBA" id="ARBA00023136"/>
    </source>
</evidence>
<evidence type="ECO:0000256" key="17">
    <source>
        <dbReference type="ARBA" id="ARBA00049512"/>
    </source>
</evidence>
<sequence>MMTWNLFSIQNSACSLMEQLIFFHNYSIFMLLMIILMIIYFIFFLLKNKLIFRLFLNFQLLEFLWSILPMIILILMAFPSLNLLYLMDEMNSPMISIKIIGYQWYWSYEYSDFKNIEFNSYMKHQYKNYEFRFLEVDTRMLIPFNIQTRLIISSNDVLHSWTIPSLNIKMDAIPGRLNQINLNLNQTGLFFGQCSEICGINHSFMPIIMECISINFFLIWLNEM</sequence>
<evidence type="ECO:0000256" key="8">
    <source>
        <dbReference type="ARBA" id="ARBA00022723"/>
    </source>
</evidence>
<dbReference type="PROSITE" id="PS00078">
    <property type="entry name" value="COX2"/>
    <property type="match status" value="1"/>
</dbReference>
<evidence type="ECO:0000256" key="4">
    <source>
        <dbReference type="ARBA" id="ARBA00015946"/>
    </source>
</evidence>
<dbReference type="Gene3D" id="1.10.287.90">
    <property type="match status" value="1"/>
</dbReference>
<dbReference type="InterPro" id="IPR001505">
    <property type="entry name" value="Copper_CuA"/>
</dbReference>
<dbReference type="InterPro" id="IPR036257">
    <property type="entry name" value="Cyt_c_oxidase_su2_TM_sf"/>
</dbReference>
<dbReference type="Pfam" id="PF02790">
    <property type="entry name" value="COX2_TM"/>
    <property type="match status" value="1"/>
</dbReference>
<keyword evidence="16 18" id="KW-0472">Membrane</keyword>
<dbReference type="InterPro" id="IPR045187">
    <property type="entry name" value="CcO_II"/>
</dbReference>
<comment type="subunit">
    <text evidence="3">Component of the cytochrome c oxidase (complex IV, CIV), a multisubunit enzyme composed of a catalytic core of 3 subunits and several supernumerary subunits. The complex exists as a monomer or a dimer and forms supercomplexes (SCs) in the inner mitochondrial membrane with ubiquinol-cytochrome c oxidoreductase (cytochrome b-c1 complex, complex III, CIII).</text>
</comment>
<geneLocation type="mitochondrion" evidence="22"/>
<comment type="similarity">
    <text evidence="2 18">Belongs to the cytochrome c oxidase subunit 2 family.</text>
</comment>
<evidence type="ECO:0000256" key="3">
    <source>
        <dbReference type="ARBA" id="ARBA00011164"/>
    </source>
</evidence>
<dbReference type="Pfam" id="PF00116">
    <property type="entry name" value="COX2"/>
    <property type="match status" value="1"/>
</dbReference>
<dbReference type="PRINTS" id="PR01166">
    <property type="entry name" value="CYCOXIDASEII"/>
</dbReference>
<evidence type="ECO:0000256" key="19">
    <source>
        <dbReference type="SAM" id="Phobius"/>
    </source>
</evidence>
<keyword evidence="14 18" id="KW-0186">Copper</keyword>
<feature type="transmembrane region" description="Helical" evidence="19">
    <location>
        <begin position="21"/>
        <end position="43"/>
    </location>
</feature>
<comment type="cofactor">
    <cofactor evidence="18">
        <name>Cu cation</name>
        <dbReference type="ChEBI" id="CHEBI:23378"/>
    </cofactor>
    <text evidence="18">Binds a copper A center.</text>
</comment>
<name>A0AAU7LKN3_9COLE</name>
<evidence type="ECO:0000256" key="12">
    <source>
        <dbReference type="ARBA" id="ARBA00022982"/>
    </source>
</evidence>
<evidence type="ECO:0000256" key="7">
    <source>
        <dbReference type="ARBA" id="ARBA00022692"/>
    </source>
</evidence>
<feature type="domain" description="Cytochrome oxidase subunit II transmembrane region profile" evidence="21">
    <location>
        <begin position="1"/>
        <end position="91"/>
    </location>
</feature>
<evidence type="ECO:0000256" key="14">
    <source>
        <dbReference type="ARBA" id="ARBA00023008"/>
    </source>
</evidence>
<dbReference type="PROSITE" id="PS50999">
    <property type="entry name" value="COX2_TM"/>
    <property type="match status" value="1"/>
</dbReference>
<dbReference type="EMBL" id="OR625195">
    <property type="protein sequence ID" value="XBP62989.1"/>
    <property type="molecule type" value="Genomic_DNA"/>
</dbReference>
<keyword evidence="7 18" id="KW-0812">Transmembrane</keyword>